<proteinExistence type="predicted"/>
<evidence type="ECO:0000313" key="2">
    <source>
        <dbReference type="Proteomes" id="UP001500177"/>
    </source>
</evidence>
<gene>
    <name evidence="1" type="ORF">GCM10009690_31470</name>
</gene>
<comment type="caution">
    <text evidence="1">The sequence shown here is derived from an EMBL/GenBank/DDBJ whole genome shotgun (WGS) entry which is preliminary data.</text>
</comment>
<dbReference type="Proteomes" id="UP001500177">
    <property type="component" value="Unassembled WGS sequence"/>
</dbReference>
<reference evidence="2" key="1">
    <citation type="journal article" date="2019" name="Int. J. Syst. Evol. Microbiol.">
        <title>The Global Catalogue of Microorganisms (GCM) 10K type strain sequencing project: providing services to taxonomists for standard genome sequencing and annotation.</title>
        <authorList>
            <consortium name="The Broad Institute Genomics Platform"/>
            <consortium name="The Broad Institute Genome Sequencing Center for Infectious Disease"/>
            <person name="Wu L."/>
            <person name="Ma J."/>
        </authorList>
    </citation>
    <scope>NUCLEOTIDE SEQUENCE [LARGE SCALE GENOMIC DNA]</scope>
    <source>
        <strain evidence="2">JCM 13318</strain>
    </source>
</reference>
<organism evidence="1 2">
    <name type="scientific">Brevibacterium permense</name>
    <dbReference type="NCBI Taxonomy" id="234834"/>
    <lineage>
        <taxon>Bacteria</taxon>
        <taxon>Bacillati</taxon>
        <taxon>Actinomycetota</taxon>
        <taxon>Actinomycetes</taxon>
        <taxon>Micrococcales</taxon>
        <taxon>Brevibacteriaceae</taxon>
        <taxon>Brevibacterium</taxon>
    </lineage>
</organism>
<sequence>MHQPELFCAAMPSSCIRDNGNGPGLEACWNWIGSYLSRHQAGAPPHRPNGERNLIGRDGSVSGMLLYARADAGLDPDFDVTIQGNRISARTLDLNLPWDLLRAQLEQITTWLD</sequence>
<accession>A0ABP4LMP7</accession>
<evidence type="ECO:0000313" key="1">
    <source>
        <dbReference type="EMBL" id="GAA1525939.1"/>
    </source>
</evidence>
<protein>
    <submittedName>
        <fullName evidence="1">Uncharacterized protein</fullName>
    </submittedName>
</protein>
<name>A0ABP4LMP7_9MICO</name>
<keyword evidence="2" id="KW-1185">Reference proteome</keyword>
<dbReference type="EMBL" id="BAAALX010000020">
    <property type="protein sequence ID" value="GAA1525939.1"/>
    <property type="molecule type" value="Genomic_DNA"/>
</dbReference>